<reference evidence="2" key="1">
    <citation type="submission" date="2021-08" db="EMBL/GenBank/DDBJ databases">
        <title>Chromosome-Level Trichoderma cornu-damae using Hi-C Data.</title>
        <authorList>
            <person name="Kim C.S."/>
        </authorList>
    </citation>
    <scope>NUCLEOTIDE SEQUENCE</scope>
    <source>
        <strain evidence="2">KA19-0412C</strain>
    </source>
</reference>
<dbReference type="EMBL" id="JAIWOZ010000006">
    <property type="protein sequence ID" value="KAH6603799.1"/>
    <property type="molecule type" value="Genomic_DNA"/>
</dbReference>
<protein>
    <submittedName>
        <fullName evidence="2">Uncharacterized protein</fullName>
    </submittedName>
</protein>
<feature type="compositionally biased region" description="Gly residues" evidence="1">
    <location>
        <begin position="271"/>
        <end position="283"/>
    </location>
</feature>
<gene>
    <name evidence="2" type="ORF">Trco_007245</name>
</gene>
<accession>A0A9P8TSX7</accession>
<proteinExistence type="predicted"/>
<feature type="region of interest" description="Disordered" evidence="1">
    <location>
        <begin position="266"/>
        <end position="310"/>
    </location>
</feature>
<organism evidence="2 3">
    <name type="scientific">Trichoderma cornu-damae</name>
    <dbReference type="NCBI Taxonomy" id="654480"/>
    <lineage>
        <taxon>Eukaryota</taxon>
        <taxon>Fungi</taxon>
        <taxon>Dikarya</taxon>
        <taxon>Ascomycota</taxon>
        <taxon>Pezizomycotina</taxon>
        <taxon>Sordariomycetes</taxon>
        <taxon>Hypocreomycetidae</taxon>
        <taxon>Hypocreales</taxon>
        <taxon>Hypocreaceae</taxon>
        <taxon>Trichoderma</taxon>
    </lineage>
</organism>
<name>A0A9P8TSX7_9HYPO</name>
<evidence type="ECO:0000313" key="3">
    <source>
        <dbReference type="Proteomes" id="UP000827724"/>
    </source>
</evidence>
<keyword evidence="3" id="KW-1185">Reference proteome</keyword>
<feature type="compositionally biased region" description="Gly residues" evidence="1">
    <location>
        <begin position="296"/>
        <end position="310"/>
    </location>
</feature>
<comment type="caution">
    <text evidence="2">The sequence shown here is derived from an EMBL/GenBank/DDBJ whole genome shotgun (WGS) entry which is preliminary data.</text>
</comment>
<dbReference type="AlphaFoldDB" id="A0A9P8TSX7"/>
<dbReference type="Proteomes" id="UP000827724">
    <property type="component" value="Unassembled WGS sequence"/>
</dbReference>
<evidence type="ECO:0000313" key="2">
    <source>
        <dbReference type="EMBL" id="KAH6603799.1"/>
    </source>
</evidence>
<evidence type="ECO:0000256" key="1">
    <source>
        <dbReference type="SAM" id="MobiDB-lite"/>
    </source>
</evidence>
<sequence>MDAKGEKKKKKVVSAILGDQELIRLERTLSHAGHDDSADALLDGGRDALVQLHGGVDGASVPPAVGGGQDGRKGAQHRRRILFQVVDDAVRAGVKGVGGDGPARLGVDGLDGADACPGHVVHVEDGGVGVGAGGVEGVGVAHGDLGELGKVAVLDGVLHQGHVGGHDRGYPLLEEARGGDGLLHARGGRDALLGGADDQDQGPHAGPVRRGGDELGPGVAAVGPVAHPPGDVAAEEAAAGGAGALAGDQGQLRGGVGELVEVGDGLDEGGKAGGGRGQAGGRGEVVLGDDAEGPGRQPGQGGVGGLEGGSAGAQLAEAGLGPGARNIRGLAVEEEAVVAGVGGGARGGRQGAEMALGERHREGAVGGEVELCVTFAPQPI</sequence>
<feature type="region of interest" description="Disordered" evidence="1">
    <location>
        <begin position="188"/>
        <end position="231"/>
    </location>
</feature>